<dbReference type="STRING" id="1618443.UV73_C0002G0154"/>
<comment type="similarity">
    <text evidence="5 8">Belongs to the DegT/DnrJ/EryC1 family.</text>
</comment>
<gene>
    <name evidence="9" type="ORF">UV73_C0002G0154</name>
</gene>
<keyword evidence="2" id="KW-0032">Aminotransferase</keyword>
<evidence type="ECO:0000256" key="2">
    <source>
        <dbReference type="ARBA" id="ARBA00022576"/>
    </source>
</evidence>
<evidence type="ECO:0000256" key="3">
    <source>
        <dbReference type="ARBA" id="ARBA00022679"/>
    </source>
</evidence>
<evidence type="ECO:0000256" key="5">
    <source>
        <dbReference type="ARBA" id="ARBA00037999"/>
    </source>
</evidence>
<keyword evidence="3" id="KW-0808">Transferase</keyword>
<dbReference type="PIRSF" id="PIRSF000390">
    <property type="entry name" value="PLP_StrS"/>
    <property type="match status" value="1"/>
</dbReference>
<organism evidence="9 10">
    <name type="scientific">Candidatus Gottesmanbacteria bacterium GW2011_GWA2_43_14</name>
    <dbReference type="NCBI Taxonomy" id="1618443"/>
    <lineage>
        <taxon>Bacteria</taxon>
        <taxon>Candidatus Gottesmaniibacteriota</taxon>
    </lineage>
</organism>
<evidence type="ECO:0000256" key="4">
    <source>
        <dbReference type="ARBA" id="ARBA00022898"/>
    </source>
</evidence>
<protein>
    <submittedName>
        <fullName evidence="9">Uncharacterized protein</fullName>
    </submittedName>
</protein>
<feature type="active site" description="Proton acceptor" evidence="6">
    <location>
        <position position="215"/>
    </location>
</feature>
<sequence>MKQILKEKSIPPGELKKIAAYLPERETALKGTDIIPVCEPDISGNEKEYLLKAIKSSWISSTGEYVGLFERKFAEKVSGTKYAVAVNSGTSALHTALAACGIGPGDEVIVPAFTMIASINPVSYCGAKAVLVDADARTWNIDGSRIEEKISEKTKAIIAVHVYGLPADMSEILSLAKKYKLWVIEDAAEAHGARYHGQKAGSIGDVGAFSLYANKLITTGEGGMVTTNNYRLNERSRTLVNSAFSPERHFWHKMIGFGYRMTNLQAAVGVGQTERFDYFFGKKQQIAGWYKEKLEKIPGVGFQSVPLKTVHSHWMNAVLIDRRRFGINRNKLRRYLAQNGIETRSFFVPIHLQPVYYRVYRNERFPVAEKLCRDGLYLPSSTRLTEQNVDRIARLIEKSRK</sequence>
<evidence type="ECO:0000313" key="10">
    <source>
        <dbReference type="Proteomes" id="UP000034894"/>
    </source>
</evidence>
<dbReference type="PANTHER" id="PTHR30244">
    <property type="entry name" value="TRANSAMINASE"/>
    <property type="match status" value="1"/>
</dbReference>
<dbReference type="AlphaFoldDB" id="A0A0G1DKP4"/>
<dbReference type="Gene3D" id="3.90.1150.10">
    <property type="entry name" value="Aspartate Aminotransferase, domain 1"/>
    <property type="match status" value="1"/>
</dbReference>
<comment type="caution">
    <text evidence="9">The sequence shown here is derived from an EMBL/GenBank/DDBJ whole genome shotgun (WGS) entry which is preliminary data.</text>
</comment>
<keyword evidence="4 7" id="KW-0663">Pyridoxal phosphate</keyword>
<dbReference type="FunFam" id="3.40.640.10:FF:000090">
    <property type="entry name" value="Pyridoxal phosphate-dependent aminotransferase"/>
    <property type="match status" value="1"/>
</dbReference>
<evidence type="ECO:0000256" key="8">
    <source>
        <dbReference type="RuleBase" id="RU004508"/>
    </source>
</evidence>
<dbReference type="GO" id="GO:0008483">
    <property type="term" value="F:transaminase activity"/>
    <property type="evidence" value="ECO:0007669"/>
    <property type="project" value="UniProtKB-KW"/>
</dbReference>
<name>A0A0G1DKP4_9BACT</name>
<evidence type="ECO:0000256" key="6">
    <source>
        <dbReference type="PIRSR" id="PIRSR000390-1"/>
    </source>
</evidence>
<dbReference type="GO" id="GO:0000271">
    <property type="term" value="P:polysaccharide biosynthetic process"/>
    <property type="evidence" value="ECO:0007669"/>
    <property type="project" value="TreeGrafter"/>
</dbReference>
<dbReference type="PATRIC" id="fig|1618443.3.peg.428"/>
<dbReference type="InterPro" id="IPR015421">
    <property type="entry name" value="PyrdxlP-dep_Trfase_major"/>
</dbReference>
<dbReference type="GO" id="GO:0030170">
    <property type="term" value="F:pyridoxal phosphate binding"/>
    <property type="evidence" value="ECO:0007669"/>
    <property type="project" value="TreeGrafter"/>
</dbReference>
<dbReference type="CDD" id="cd00616">
    <property type="entry name" value="AHBA_syn"/>
    <property type="match status" value="1"/>
</dbReference>
<dbReference type="InterPro" id="IPR015424">
    <property type="entry name" value="PyrdxlP-dep_Trfase"/>
</dbReference>
<dbReference type="SUPFAM" id="SSF53383">
    <property type="entry name" value="PLP-dependent transferases"/>
    <property type="match status" value="1"/>
</dbReference>
<dbReference type="Pfam" id="PF01041">
    <property type="entry name" value="DegT_DnrJ_EryC1"/>
    <property type="match status" value="1"/>
</dbReference>
<accession>A0A0G1DKP4</accession>
<dbReference type="PANTHER" id="PTHR30244:SF34">
    <property type="entry name" value="DTDP-4-AMINO-4,6-DIDEOXYGALACTOSE TRANSAMINASE"/>
    <property type="match status" value="1"/>
</dbReference>
<evidence type="ECO:0000256" key="7">
    <source>
        <dbReference type="PIRSR" id="PIRSR000390-2"/>
    </source>
</evidence>
<evidence type="ECO:0000256" key="1">
    <source>
        <dbReference type="ARBA" id="ARBA00001933"/>
    </source>
</evidence>
<proteinExistence type="inferred from homology"/>
<comment type="cofactor">
    <cofactor evidence="1">
        <name>pyridoxal 5'-phosphate</name>
        <dbReference type="ChEBI" id="CHEBI:597326"/>
    </cofactor>
</comment>
<dbReference type="InterPro" id="IPR000653">
    <property type="entry name" value="DegT/StrS_aminotransferase"/>
</dbReference>
<dbReference type="EMBL" id="LCFP01000002">
    <property type="protein sequence ID" value="KKS98440.1"/>
    <property type="molecule type" value="Genomic_DNA"/>
</dbReference>
<evidence type="ECO:0000313" key="9">
    <source>
        <dbReference type="EMBL" id="KKS98440.1"/>
    </source>
</evidence>
<feature type="modified residue" description="N6-(pyridoxal phosphate)lysine" evidence="7">
    <location>
        <position position="215"/>
    </location>
</feature>
<dbReference type="Gene3D" id="3.40.640.10">
    <property type="entry name" value="Type I PLP-dependent aspartate aminotransferase-like (Major domain)"/>
    <property type="match status" value="1"/>
</dbReference>
<reference evidence="9 10" key="1">
    <citation type="journal article" date="2015" name="Nature">
        <title>rRNA introns, odd ribosomes, and small enigmatic genomes across a large radiation of phyla.</title>
        <authorList>
            <person name="Brown C.T."/>
            <person name="Hug L.A."/>
            <person name="Thomas B.C."/>
            <person name="Sharon I."/>
            <person name="Castelle C.J."/>
            <person name="Singh A."/>
            <person name="Wilkins M.J."/>
            <person name="Williams K.H."/>
            <person name="Banfield J.F."/>
        </authorList>
    </citation>
    <scope>NUCLEOTIDE SEQUENCE [LARGE SCALE GENOMIC DNA]</scope>
</reference>
<dbReference type="Proteomes" id="UP000034894">
    <property type="component" value="Unassembled WGS sequence"/>
</dbReference>
<dbReference type="InterPro" id="IPR015422">
    <property type="entry name" value="PyrdxlP-dep_Trfase_small"/>
</dbReference>